<feature type="transmembrane region" description="Helical" evidence="9">
    <location>
        <begin position="100"/>
        <end position="123"/>
    </location>
</feature>
<evidence type="ECO:0000256" key="9">
    <source>
        <dbReference type="SAM" id="Phobius"/>
    </source>
</evidence>
<dbReference type="InterPro" id="IPR004638">
    <property type="entry name" value="EmrB-like"/>
</dbReference>
<evidence type="ECO:0000256" key="3">
    <source>
        <dbReference type="ARBA" id="ARBA00022475"/>
    </source>
</evidence>
<evidence type="ECO:0000256" key="5">
    <source>
        <dbReference type="ARBA" id="ARBA00022989"/>
    </source>
</evidence>
<dbReference type="GO" id="GO:0046677">
    <property type="term" value="P:response to antibiotic"/>
    <property type="evidence" value="ECO:0007669"/>
    <property type="project" value="UniProtKB-KW"/>
</dbReference>
<keyword evidence="3" id="KW-1003">Cell membrane</keyword>
<dbReference type="AlphaFoldDB" id="A0A2R4TFK9"/>
<evidence type="ECO:0000256" key="1">
    <source>
        <dbReference type="ARBA" id="ARBA00004651"/>
    </source>
</evidence>
<dbReference type="InterPro" id="IPR011701">
    <property type="entry name" value="MFS"/>
</dbReference>
<accession>A0A2R4TFK9</accession>
<dbReference type="KEGG" id="slk:SLUN_38390"/>
<feature type="transmembrane region" description="Helical" evidence="9">
    <location>
        <begin position="458"/>
        <end position="481"/>
    </location>
</feature>
<feature type="transmembrane region" description="Helical" evidence="9">
    <location>
        <begin position="399"/>
        <end position="419"/>
    </location>
</feature>
<dbReference type="CDD" id="cd17321">
    <property type="entry name" value="MFS_MMR_MDR_like"/>
    <property type="match status" value="1"/>
</dbReference>
<feature type="transmembrane region" description="Helical" evidence="9">
    <location>
        <begin position="196"/>
        <end position="213"/>
    </location>
</feature>
<evidence type="ECO:0000256" key="8">
    <source>
        <dbReference type="SAM" id="MobiDB-lite"/>
    </source>
</evidence>
<evidence type="ECO:0000256" key="6">
    <source>
        <dbReference type="ARBA" id="ARBA00023136"/>
    </source>
</evidence>
<evidence type="ECO:0000256" key="7">
    <source>
        <dbReference type="ARBA" id="ARBA00023251"/>
    </source>
</evidence>
<keyword evidence="2" id="KW-0813">Transport</keyword>
<dbReference type="OrthoDB" id="9781469at2"/>
<feature type="transmembrane region" description="Helical" evidence="9">
    <location>
        <begin position="327"/>
        <end position="349"/>
    </location>
</feature>
<keyword evidence="12" id="KW-1185">Reference proteome</keyword>
<sequence length="531" mass="54695">MERHPRRWLILIVLCLSTLVLVIDNMVLTVAVPPLAEDLKASPQDIQWIIESYMLVFAGLLLPAGSMSDRFGRRRIMIIGLAAFGAASVLATWADSPEQLILARVLMGVGGALVMPSTLSILITVFDDEERPKAIAAWSAVAMLGLVGGPVLGGALIAKFWWGSVFLINIPIAALAIIAALILMDESKGPWRKADPVGMVLSMVGMASLVWTINELPKDGLGHASTQISLALAVVGLVAFAVWESRVESPMVPPSLFRNRVFTGASFSLVLLTFANGGLMLVLTQYLQYVLDYTPTETGLAFTPLAVATLVFNGIGAALIPKTGNRIIAVAGLLVIAAGFAVLSTLSVGDGWGPLIASMLLMGAGSGLAMPAVIAALMGAVPEEHAGVGSALNDTIQQAGAALGVAVLGAVLSGTYTGAMPDSAPEQAKDSIVDALAIAEQTKDDSLLEFARQAFSDAMSASFLAGAAGVVGAAVLALFLIKGGRVAAAEETAGTDSEQSNSAQPDPEQTGSEQAGAVKEVAGSGAVEAGR</sequence>
<name>A0A2R4TFK9_9ACTN</name>
<dbReference type="NCBIfam" id="TIGR00711">
    <property type="entry name" value="efflux_EmrB"/>
    <property type="match status" value="1"/>
</dbReference>
<feature type="transmembrane region" description="Helical" evidence="9">
    <location>
        <begin position="47"/>
        <end position="64"/>
    </location>
</feature>
<protein>
    <submittedName>
        <fullName evidence="11">MFS transporter</fullName>
    </submittedName>
</protein>
<dbReference type="Pfam" id="PF07690">
    <property type="entry name" value="MFS_1"/>
    <property type="match status" value="1"/>
</dbReference>
<dbReference type="EMBL" id="CP026305">
    <property type="protein sequence ID" value="AVZ77906.1"/>
    <property type="molecule type" value="Genomic_DNA"/>
</dbReference>
<dbReference type="GO" id="GO:0022857">
    <property type="term" value="F:transmembrane transporter activity"/>
    <property type="evidence" value="ECO:0007669"/>
    <property type="project" value="InterPro"/>
</dbReference>
<dbReference type="InterPro" id="IPR020846">
    <property type="entry name" value="MFS_dom"/>
</dbReference>
<feature type="compositionally biased region" description="Polar residues" evidence="8">
    <location>
        <begin position="494"/>
        <end position="513"/>
    </location>
</feature>
<dbReference type="PROSITE" id="PS50850">
    <property type="entry name" value="MFS"/>
    <property type="match status" value="1"/>
</dbReference>
<geneLocation type="plasmid" evidence="12">
    <name>pslun1</name>
</geneLocation>
<keyword evidence="11" id="KW-0614">Plasmid</keyword>
<keyword evidence="4 9" id="KW-0812">Transmembrane</keyword>
<evidence type="ECO:0000256" key="2">
    <source>
        <dbReference type="ARBA" id="ARBA00022448"/>
    </source>
</evidence>
<feature type="transmembrane region" description="Helical" evidence="9">
    <location>
        <begin position="355"/>
        <end position="378"/>
    </location>
</feature>
<feature type="transmembrane region" description="Helical" evidence="9">
    <location>
        <begin position="264"/>
        <end position="287"/>
    </location>
</feature>
<organism evidence="11 12">
    <name type="scientific">Streptomyces lunaelactis</name>
    <dbReference type="NCBI Taxonomy" id="1535768"/>
    <lineage>
        <taxon>Bacteria</taxon>
        <taxon>Bacillati</taxon>
        <taxon>Actinomycetota</taxon>
        <taxon>Actinomycetes</taxon>
        <taxon>Kitasatosporales</taxon>
        <taxon>Streptomycetaceae</taxon>
        <taxon>Streptomyces</taxon>
    </lineage>
</organism>
<gene>
    <name evidence="11" type="ORF">SLUN_38390</name>
</gene>
<evidence type="ECO:0000313" key="11">
    <source>
        <dbReference type="EMBL" id="AVZ77906.1"/>
    </source>
</evidence>
<comment type="subcellular location">
    <subcellularLocation>
        <location evidence="1">Cell membrane</location>
        <topology evidence="1">Multi-pass membrane protein</topology>
    </subcellularLocation>
</comment>
<feature type="transmembrane region" description="Helical" evidence="9">
    <location>
        <begin position="135"/>
        <end position="158"/>
    </location>
</feature>
<dbReference type="PRINTS" id="PR01036">
    <property type="entry name" value="TCRTETB"/>
</dbReference>
<proteinExistence type="predicted"/>
<dbReference type="GeneID" id="55661103"/>
<feature type="domain" description="Major facilitator superfamily (MFS) profile" evidence="10">
    <location>
        <begin position="10"/>
        <end position="485"/>
    </location>
</feature>
<reference evidence="11 12" key="1">
    <citation type="submission" date="2018-01" db="EMBL/GenBank/DDBJ databases">
        <title>Complete genome sequence of Streptomyces lunaelactis MM109T, a Ferroverdin A producer isolated from cave moonmilk deposits.</title>
        <authorList>
            <person name="Naome A."/>
            <person name="Martinet L."/>
            <person name="Maciejewska M."/>
            <person name="Anderssen S."/>
            <person name="Adam D."/>
            <person name="Tenconi E."/>
            <person name="Deflandre B."/>
            <person name="Arguelles-Arias A."/>
            <person name="Calusinska M."/>
            <person name="Copieters W."/>
            <person name="Karim L."/>
            <person name="Hanikenne M."/>
            <person name="Baurain D."/>
            <person name="van Wezel G."/>
            <person name="Smargiasso N."/>
            <person name="de Pauw E."/>
            <person name="Delfosse P."/>
            <person name="Rigali S."/>
        </authorList>
    </citation>
    <scope>NUCLEOTIDE SEQUENCE [LARGE SCALE GENOMIC DNA]</scope>
    <source>
        <strain evidence="11 12">MM109</strain>
        <plasmid evidence="12">Plasmid pslun1</plasmid>
    </source>
</reference>
<keyword evidence="7" id="KW-0046">Antibiotic resistance</keyword>
<dbReference type="Proteomes" id="UP000244201">
    <property type="component" value="Plasmid pSLUN1"/>
</dbReference>
<dbReference type="SUPFAM" id="SSF103473">
    <property type="entry name" value="MFS general substrate transporter"/>
    <property type="match status" value="1"/>
</dbReference>
<feature type="transmembrane region" description="Helical" evidence="9">
    <location>
        <begin position="76"/>
        <end position="94"/>
    </location>
</feature>
<dbReference type="Gene3D" id="1.20.1720.10">
    <property type="entry name" value="Multidrug resistance protein D"/>
    <property type="match status" value="1"/>
</dbReference>
<dbReference type="Gene3D" id="1.20.1250.20">
    <property type="entry name" value="MFS general substrate transporter like domains"/>
    <property type="match status" value="1"/>
</dbReference>
<feature type="transmembrane region" description="Helical" evidence="9">
    <location>
        <begin position="225"/>
        <end position="243"/>
    </location>
</feature>
<feature type="region of interest" description="Disordered" evidence="8">
    <location>
        <begin position="490"/>
        <end position="531"/>
    </location>
</feature>
<evidence type="ECO:0000256" key="4">
    <source>
        <dbReference type="ARBA" id="ARBA00022692"/>
    </source>
</evidence>
<keyword evidence="6 9" id="KW-0472">Membrane</keyword>
<keyword evidence="5 9" id="KW-1133">Transmembrane helix</keyword>
<feature type="transmembrane region" description="Helical" evidence="9">
    <location>
        <begin position="299"/>
        <end position="320"/>
    </location>
</feature>
<dbReference type="GO" id="GO:0005886">
    <property type="term" value="C:plasma membrane"/>
    <property type="evidence" value="ECO:0007669"/>
    <property type="project" value="UniProtKB-SubCell"/>
</dbReference>
<dbReference type="PANTHER" id="PTHR42718:SF42">
    <property type="entry name" value="EXPORT PROTEIN"/>
    <property type="match status" value="1"/>
</dbReference>
<evidence type="ECO:0000313" key="12">
    <source>
        <dbReference type="Proteomes" id="UP000244201"/>
    </source>
</evidence>
<evidence type="ECO:0000259" key="10">
    <source>
        <dbReference type="PROSITE" id="PS50850"/>
    </source>
</evidence>
<feature type="transmembrane region" description="Helical" evidence="9">
    <location>
        <begin position="164"/>
        <end position="184"/>
    </location>
</feature>
<dbReference type="RefSeq" id="WP_108155194.1">
    <property type="nucleotide sequence ID" value="NZ_CP026305.1"/>
</dbReference>
<dbReference type="InterPro" id="IPR036259">
    <property type="entry name" value="MFS_trans_sf"/>
</dbReference>
<dbReference type="PANTHER" id="PTHR42718">
    <property type="entry name" value="MAJOR FACILITATOR SUPERFAMILY MULTIDRUG TRANSPORTER MFSC"/>
    <property type="match status" value="1"/>
</dbReference>